<evidence type="ECO:0000313" key="6">
    <source>
        <dbReference type="EMBL" id="AXA36641.1"/>
    </source>
</evidence>
<sequence length="689" mass="78056">MYDFNEHEAGSTDSAFQEGMDLLESDHFEEALEAFDVVLRQQPMHVDALFYRGVALLHLGRLADALRSFREAVDLSPIEPLYLSHYGYALLLHGDLEEALECFDRALEIQPDLHQVKVYKASAMIGMRRLRAARDLLEEVLADHPDEIEAMRLYAGLLAAIGEDEAALEQCDRILRINPNHLEALARKASIYLRKENYVEAIKCLRQQTALNPADLQAWGLLLDAYEKIGRRDAVIAFATEALEEGVEAPPIFYSRAKAFYAEGRLDEALSDLRECIELEERFFDAHLLMARVLLAKGRLRAATTSCARALQIRPSDRAALMLKADLHRRLGEREAELHYLTTLLALDPTDFTLARLKVENLLSRGMAAEARAVVDRFLHRSPDHPLALLLYAELCERCVDEGGARRAYRRLLALPKIAPAAYLAYAAFLVRQTDLAQAARVLDEGAAAFPADAAIQSCRAAVYQTIGAPERAFEILDEYLSRATPNSELYWLHGRSLYMLGRYAEALTAFERARELQNSPRSGAAPNFHCLVAEAYTLHQLGRTVDAIRLLERHAGDYQQFESEYQEALAELYEWQGAVAKAYSIYRRVLESSPDRPSLHYRCARAAARLRLTDAVMAHLRRAVEQNPAFGELALNEPAFSAYRWSPTFNRLLRFEPYKRLARKYGKWAALAGGIGFASWFAWFWFQR</sequence>
<feature type="repeat" description="TPR" evidence="3">
    <location>
        <begin position="80"/>
        <end position="113"/>
    </location>
</feature>
<dbReference type="SMART" id="SM00386">
    <property type="entry name" value="HAT"/>
    <property type="match status" value="4"/>
</dbReference>
<name>A0A2Z4Y5Y7_SUMC1</name>
<keyword evidence="4" id="KW-1133">Transmembrane helix</keyword>
<dbReference type="NCBIfam" id="NF047558">
    <property type="entry name" value="TPR_END_plus"/>
    <property type="match status" value="1"/>
</dbReference>
<feature type="repeat" description="TPR" evidence="3">
    <location>
        <begin position="488"/>
        <end position="521"/>
    </location>
</feature>
<keyword evidence="1" id="KW-0677">Repeat</keyword>
<feature type="repeat" description="TPR" evidence="3">
    <location>
        <begin position="46"/>
        <end position="79"/>
    </location>
</feature>
<gene>
    <name evidence="6" type="ORF">BRCON_1864</name>
</gene>
<feature type="repeat" description="TPR" evidence="3">
    <location>
        <begin position="12"/>
        <end position="45"/>
    </location>
</feature>
<feature type="repeat" description="TPR" evidence="3">
    <location>
        <begin position="250"/>
        <end position="283"/>
    </location>
</feature>
<proteinExistence type="predicted"/>
<dbReference type="Proteomes" id="UP000262583">
    <property type="component" value="Chromosome"/>
</dbReference>
<feature type="repeat" description="TPR" evidence="3">
    <location>
        <begin position="182"/>
        <end position="215"/>
    </location>
</feature>
<dbReference type="SMART" id="SM01043">
    <property type="entry name" value="BTAD"/>
    <property type="match status" value="1"/>
</dbReference>
<evidence type="ECO:0000256" key="3">
    <source>
        <dbReference type="PROSITE-ProRule" id="PRU00339"/>
    </source>
</evidence>
<evidence type="ECO:0000256" key="4">
    <source>
        <dbReference type="SAM" id="Phobius"/>
    </source>
</evidence>
<dbReference type="SUPFAM" id="SSF48452">
    <property type="entry name" value="TPR-like"/>
    <property type="match status" value="2"/>
</dbReference>
<evidence type="ECO:0000313" key="7">
    <source>
        <dbReference type="Proteomes" id="UP000262583"/>
    </source>
</evidence>
<keyword evidence="2 3" id="KW-0802">TPR repeat</keyword>
<keyword evidence="4" id="KW-0812">Transmembrane</keyword>
<dbReference type="PROSITE" id="PS50293">
    <property type="entry name" value="TPR_REGION"/>
    <property type="match status" value="2"/>
</dbReference>
<dbReference type="GO" id="GO:0006396">
    <property type="term" value="P:RNA processing"/>
    <property type="evidence" value="ECO:0007669"/>
    <property type="project" value="InterPro"/>
</dbReference>
<keyword evidence="4" id="KW-0472">Membrane</keyword>
<dbReference type="SMART" id="SM00028">
    <property type="entry name" value="TPR"/>
    <property type="match status" value="11"/>
</dbReference>
<feature type="domain" description="Bacterial transcriptional activator" evidence="5">
    <location>
        <begin position="130"/>
        <end position="248"/>
    </location>
</feature>
<dbReference type="Pfam" id="PF13432">
    <property type="entry name" value="TPR_16"/>
    <property type="match status" value="2"/>
</dbReference>
<evidence type="ECO:0000256" key="2">
    <source>
        <dbReference type="ARBA" id="ARBA00022803"/>
    </source>
</evidence>
<organism evidence="6 7">
    <name type="scientific">Sumerlaea chitinivorans</name>
    <dbReference type="NCBI Taxonomy" id="2250252"/>
    <lineage>
        <taxon>Bacteria</taxon>
        <taxon>Candidatus Sumerlaeota</taxon>
        <taxon>Candidatus Sumerlaeia</taxon>
        <taxon>Candidatus Sumerlaeales</taxon>
        <taxon>Candidatus Sumerlaeaceae</taxon>
        <taxon>Candidatus Sumerlaea</taxon>
    </lineage>
</organism>
<dbReference type="InterPro" id="IPR013105">
    <property type="entry name" value="TPR_2"/>
</dbReference>
<evidence type="ECO:0000259" key="5">
    <source>
        <dbReference type="SMART" id="SM01043"/>
    </source>
</evidence>
<dbReference type="InterPro" id="IPR003107">
    <property type="entry name" value="HAT"/>
</dbReference>
<dbReference type="InterPro" id="IPR011990">
    <property type="entry name" value="TPR-like_helical_dom_sf"/>
</dbReference>
<evidence type="ECO:0000256" key="1">
    <source>
        <dbReference type="ARBA" id="ARBA00022737"/>
    </source>
</evidence>
<dbReference type="InterPro" id="IPR019734">
    <property type="entry name" value="TPR_rpt"/>
</dbReference>
<dbReference type="AlphaFoldDB" id="A0A2Z4Y5Y7"/>
<dbReference type="PANTHER" id="PTHR44943">
    <property type="entry name" value="CELLULOSE SYNTHASE OPERON PROTEIN C"/>
    <property type="match status" value="1"/>
</dbReference>
<dbReference type="PROSITE" id="PS50005">
    <property type="entry name" value="TPR"/>
    <property type="match status" value="6"/>
</dbReference>
<reference evidence="6 7" key="1">
    <citation type="submission" date="2018-05" db="EMBL/GenBank/DDBJ databases">
        <title>A metagenomic window into the 2 km-deep terrestrial subsurface aquifer revealed taxonomically and functionally diverse microbial community comprising novel uncultured bacterial lineages.</title>
        <authorList>
            <person name="Kadnikov V.V."/>
            <person name="Mardanov A.V."/>
            <person name="Beletsky A.V."/>
            <person name="Banks D."/>
            <person name="Pimenov N.V."/>
            <person name="Frank Y.A."/>
            <person name="Karnachuk O.V."/>
            <person name="Ravin N.V."/>
        </authorList>
    </citation>
    <scope>NUCLEOTIDE SEQUENCE [LARGE SCALE GENOMIC DNA]</scope>
    <source>
        <strain evidence="6">BY</strain>
    </source>
</reference>
<dbReference type="Pfam" id="PF14559">
    <property type="entry name" value="TPR_19"/>
    <property type="match status" value="2"/>
</dbReference>
<dbReference type="Pfam" id="PF07719">
    <property type="entry name" value="TPR_2"/>
    <property type="match status" value="1"/>
</dbReference>
<protein>
    <submittedName>
        <fullName evidence="6">TPR domain protein, putative component of TonB system</fullName>
    </submittedName>
</protein>
<dbReference type="InterPro" id="IPR051685">
    <property type="entry name" value="Ycf3/AcsC/BcsC/TPR_MFPF"/>
</dbReference>
<dbReference type="InterPro" id="IPR005158">
    <property type="entry name" value="BTAD"/>
</dbReference>
<dbReference type="PANTHER" id="PTHR44943:SF8">
    <property type="entry name" value="TPR REPEAT-CONTAINING PROTEIN MJ0263"/>
    <property type="match status" value="1"/>
</dbReference>
<dbReference type="EMBL" id="CP030759">
    <property type="protein sequence ID" value="AXA36641.1"/>
    <property type="molecule type" value="Genomic_DNA"/>
</dbReference>
<accession>A0A2Z4Y5Y7</accession>
<feature type="transmembrane region" description="Helical" evidence="4">
    <location>
        <begin position="669"/>
        <end position="687"/>
    </location>
</feature>
<dbReference type="KEGG" id="schv:BRCON_1864"/>
<dbReference type="Gene3D" id="1.25.40.10">
    <property type="entry name" value="Tetratricopeptide repeat domain"/>
    <property type="match status" value="5"/>
</dbReference>